<dbReference type="EMBL" id="VNHK01000007">
    <property type="protein sequence ID" value="TYO91015.1"/>
    <property type="molecule type" value="Genomic_DNA"/>
</dbReference>
<proteinExistence type="predicted"/>
<evidence type="ECO:0000313" key="2">
    <source>
        <dbReference type="EMBL" id="TYO91015.1"/>
    </source>
</evidence>
<name>A0ABY3NF32_ELIMR</name>
<dbReference type="Proteomes" id="UP000324513">
    <property type="component" value="Unassembled WGS sequence"/>
</dbReference>
<dbReference type="PROSITE" id="PS51257">
    <property type="entry name" value="PROKAR_LIPOPROTEIN"/>
    <property type="match status" value="1"/>
</dbReference>
<comment type="caution">
    <text evidence="2">The sequence shown here is derived from an EMBL/GenBank/DDBJ whole genome shotgun (WGS) entry which is preliminary data.</text>
</comment>
<feature type="chain" id="PRO_5045857301" description="Lipoprotein" evidence="1">
    <location>
        <begin position="21"/>
        <end position="133"/>
    </location>
</feature>
<organism evidence="2 3">
    <name type="scientific">Elizabethkingia miricola</name>
    <name type="common">Chryseobacterium miricola</name>
    <dbReference type="NCBI Taxonomy" id="172045"/>
    <lineage>
        <taxon>Bacteria</taxon>
        <taxon>Pseudomonadati</taxon>
        <taxon>Bacteroidota</taxon>
        <taxon>Flavobacteriia</taxon>
        <taxon>Flavobacteriales</taxon>
        <taxon>Weeksellaceae</taxon>
        <taxon>Elizabethkingia</taxon>
    </lineage>
</organism>
<keyword evidence="1" id="KW-0732">Signal</keyword>
<accession>A0ABY3NF32</accession>
<reference evidence="2 3" key="1">
    <citation type="submission" date="2019-07" db="EMBL/GenBank/DDBJ databases">
        <title>Genomic Encyclopedia of Archaeal and Bacterial Type Strains, Phase II (KMG-II): from individual species to whole genera.</title>
        <authorList>
            <person name="Goeker M."/>
        </authorList>
    </citation>
    <scope>NUCLEOTIDE SEQUENCE [LARGE SCALE GENOMIC DNA]</scope>
    <source>
        <strain evidence="2 3">DSM 14571</strain>
    </source>
</reference>
<sequence>MLYKNIKIIFIALCSSILVSCDQIIDFYNERSKDEASKKYTSPYMGMYVGSFSGGMSGDLVLNVSKDGYVRGTRTSMNITDNFLGGVGDAGALQSVISTQTGFTLYGNLSSMSGTWKQGNWSGTWTVIKNKKQ</sequence>
<dbReference type="RefSeq" id="WP_065082708.1">
    <property type="nucleotide sequence ID" value="NZ_FLSS01000012.1"/>
</dbReference>
<gene>
    <name evidence="2" type="ORF">LX74_02335</name>
</gene>
<feature type="signal peptide" evidence="1">
    <location>
        <begin position="1"/>
        <end position="20"/>
    </location>
</feature>
<evidence type="ECO:0008006" key="4">
    <source>
        <dbReference type="Google" id="ProtNLM"/>
    </source>
</evidence>
<protein>
    <recommendedName>
        <fullName evidence="4">Lipoprotein</fullName>
    </recommendedName>
</protein>
<evidence type="ECO:0000313" key="3">
    <source>
        <dbReference type="Proteomes" id="UP000324513"/>
    </source>
</evidence>
<evidence type="ECO:0000256" key="1">
    <source>
        <dbReference type="SAM" id="SignalP"/>
    </source>
</evidence>
<keyword evidence="3" id="KW-1185">Reference proteome</keyword>